<dbReference type="AlphaFoldDB" id="A0A4R2CGD1"/>
<dbReference type="SUPFAM" id="SSF46689">
    <property type="entry name" value="Homeodomain-like"/>
    <property type="match status" value="1"/>
</dbReference>
<dbReference type="GO" id="GO:0043565">
    <property type="term" value="F:sequence-specific DNA binding"/>
    <property type="evidence" value="ECO:0007669"/>
    <property type="project" value="InterPro"/>
</dbReference>
<evidence type="ECO:0000256" key="3">
    <source>
        <dbReference type="ARBA" id="ARBA00023163"/>
    </source>
</evidence>
<dbReference type="PANTHER" id="PTHR46796:SF6">
    <property type="entry name" value="ARAC SUBFAMILY"/>
    <property type="match status" value="1"/>
</dbReference>
<evidence type="ECO:0000256" key="2">
    <source>
        <dbReference type="ARBA" id="ARBA00023125"/>
    </source>
</evidence>
<dbReference type="InterPro" id="IPR020449">
    <property type="entry name" value="Tscrpt_reg_AraC-type_HTH"/>
</dbReference>
<evidence type="ECO:0000256" key="1">
    <source>
        <dbReference type="ARBA" id="ARBA00023015"/>
    </source>
</evidence>
<dbReference type="Gene3D" id="1.10.10.60">
    <property type="entry name" value="Homeodomain-like"/>
    <property type="match status" value="1"/>
</dbReference>
<dbReference type="InterPro" id="IPR050204">
    <property type="entry name" value="AraC_XylS_family_regulators"/>
</dbReference>
<dbReference type="PRINTS" id="PR00032">
    <property type="entry name" value="HTHARAC"/>
</dbReference>
<evidence type="ECO:0000313" key="6">
    <source>
        <dbReference type="Proteomes" id="UP000295351"/>
    </source>
</evidence>
<dbReference type="Proteomes" id="UP000295351">
    <property type="component" value="Unassembled WGS sequence"/>
</dbReference>
<name>A0A4R2CGD1_SHIGR</name>
<proteinExistence type="predicted"/>
<dbReference type="InterPro" id="IPR035418">
    <property type="entry name" value="AraC-bd_2"/>
</dbReference>
<dbReference type="RefSeq" id="WP_133035635.1">
    <property type="nucleotide sequence ID" value="NZ_BAABEI010000002.1"/>
</dbReference>
<dbReference type="InterPro" id="IPR018060">
    <property type="entry name" value="HTH_AraC"/>
</dbReference>
<protein>
    <submittedName>
        <fullName evidence="5">AraC family transcriptional regulator</fullName>
    </submittedName>
</protein>
<sequence length="349" mass="38376">MSPVAKLPSNSVLAEAGADCRRESQLFAETLDPVFRTTMATPERLDDFRASLATYFMGPALFFAAEMLGTTYRFARDPGRIARSGLDLIFVQVTLDGSDMRTVNGETMLVEAGDISLFDLSRPMQAETQHCRNLTLVLPRHLLFGKDAQTDALHGLLLKRSTSTARLIGSHLRALFADLTDITPDEAPAIVTATANLVSNLVAPQIAERSLPSPTVRGAVLMEIRRYIEQSLALPDLGPEHLCKVFGLSRASLYRLFEPIGGVTDHIRSRRLRAAFDMLVDERKRTVGEIAYACGFSDISAFSRAFRHQFGMSPREVREMGERGPLALGSAEKQAAASVHDWLRIVSAL</sequence>
<gene>
    <name evidence="5" type="ORF">EV665_11619</name>
</gene>
<keyword evidence="3" id="KW-0804">Transcription</keyword>
<keyword evidence="2" id="KW-0238">DNA-binding</keyword>
<accession>A0A4R2CGD1</accession>
<dbReference type="Pfam" id="PF14525">
    <property type="entry name" value="AraC_binding_2"/>
    <property type="match status" value="1"/>
</dbReference>
<dbReference type="SMART" id="SM00342">
    <property type="entry name" value="HTH_ARAC"/>
    <property type="match status" value="1"/>
</dbReference>
<dbReference type="PANTHER" id="PTHR46796">
    <property type="entry name" value="HTH-TYPE TRANSCRIPTIONAL ACTIVATOR RHAS-RELATED"/>
    <property type="match status" value="1"/>
</dbReference>
<evidence type="ECO:0000259" key="4">
    <source>
        <dbReference type="PROSITE" id="PS01124"/>
    </source>
</evidence>
<dbReference type="InterPro" id="IPR009057">
    <property type="entry name" value="Homeodomain-like_sf"/>
</dbReference>
<feature type="domain" description="HTH araC/xylS-type" evidence="4">
    <location>
        <begin position="222"/>
        <end position="320"/>
    </location>
</feature>
<dbReference type="Pfam" id="PF12833">
    <property type="entry name" value="HTH_18"/>
    <property type="match status" value="1"/>
</dbReference>
<dbReference type="GO" id="GO:0003700">
    <property type="term" value="F:DNA-binding transcription factor activity"/>
    <property type="evidence" value="ECO:0007669"/>
    <property type="project" value="InterPro"/>
</dbReference>
<evidence type="ECO:0000313" key="5">
    <source>
        <dbReference type="EMBL" id="TCN39937.1"/>
    </source>
</evidence>
<comment type="caution">
    <text evidence="5">The sequence shown here is derived from an EMBL/GenBank/DDBJ whole genome shotgun (WGS) entry which is preliminary data.</text>
</comment>
<reference evidence="5 6" key="1">
    <citation type="submission" date="2019-03" db="EMBL/GenBank/DDBJ databases">
        <title>Genomic Encyclopedia of Type Strains, Phase IV (KMG-IV): sequencing the most valuable type-strain genomes for metagenomic binning, comparative biology and taxonomic classification.</title>
        <authorList>
            <person name="Goeker M."/>
        </authorList>
    </citation>
    <scope>NUCLEOTIDE SEQUENCE [LARGE SCALE GENOMIC DNA]</scope>
    <source>
        <strain evidence="5 6">DSM 18401</strain>
    </source>
</reference>
<organism evidence="5 6">
    <name type="scientific">Shinella granuli</name>
    <dbReference type="NCBI Taxonomy" id="323621"/>
    <lineage>
        <taxon>Bacteria</taxon>
        <taxon>Pseudomonadati</taxon>
        <taxon>Pseudomonadota</taxon>
        <taxon>Alphaproteobacteria</taxon>
        <taxon>Hyphomicrobiales</taxon>
        <taxon>Rhizobiaceae</taxon>
        <taxon>Shinella</taxon>
    </lineage>
</organism>
<keyword evidence="1" id="KW-0805">Transcription regulation</keyword>
<dbReference type="EMBL" id="SLVX01000016">
    <property type="protein sequence ID" value="TCN39937.1"/>
    <property type="molecule type" value="Genomic_DNA"/>
</dbReference>
<keyword evidence="6" id="KW-1185">Reference proteome</keyword>
<dbReference type="PROSITE" id="PS01124">
    <property type="entry name" value="HTH_ARAC_FAMILY_2"/>
    <property type="match status" value="1"/>
</dbReference>